<dbReference type="InterPro" id="IPR003599">
    <property type="entry name" value="Ig_sub"/>
</dbReference>
<feature type="domain" description="Ig-like" evidence="3">
    <location>
        <begin position="145"/>
        <end position="235"/>
    </location>
</feature>
<reference evidence="4" key="2">
    <citation type="submission" date="2025-09" db="UniProtKB">
        <authorList>
            <consortium name="Ensembl"/>
        </authorList>
    </citation>
    <scope>IDENTIFICATION</scope>
</reference>
<feature type="domain" description="Ig-like" evidence="3">
    <location>
        <begin position="240"/>
        <end position="323"/>
    </location>
</feature>
<dbReference type="SMART" id="SM00408">
    <property type="entry name" value="IGc2"/>
    <property type="match status" value="4"/>
</dbReference>
<dbReference type="Proteomes" id="UP000694562">
    <property type="component" value="Unplaced"/>
</dbReference>
<keyword evidence="1" id="KW-0732">Signal</keyword>
<dbReference type="InterPro" id="IPR003598">
    <property type="entry name" value="Ig_sub2"/>
</dbReference>
<reference evidence="4" key="1">
    <citation type="submission" date="2025-08" db="UniProtKB">
        <authorList>
            <consortium name="Ensembl"/>
        </authorList>
    </citation>
    <scope>IDENTIFICATION</scope>
</reference>
<keyword evidence="2" id="KW-1015">Disulfide bond</keyword>
<sequence length="538" mass="57854">MVMLTCRGSSMPGHTYWYINNRLWWQEGSDRIRASKDYPGSGSYQCRGPGAELSPPITLSFSNDWLILQVPAQTLLEGDRLQLRCRGWKDKHISQVQFFHERDVLKGPTLGAELYLQPLQLHHSGHYHCQAVVQYLLAGWQKSAPVMVTVQELFSVPVLRLEGPAEITEGSPLALNCSSHSSPLRPPAHLQYIFYKDRVVVGGPQGSPQLQLLAVGLSHSGNYYCEVWTETASVWKHSAPVTVTVYRVPVSGVSLVAQPPGGQVVEGDRLVLNCSVAVGTGPLSFSWHRQGSATPLAVGPRYELHAAGRQDSGRYHCSVTDGSTTADSPPLRVTVLVPVAGAAIAMARTEPSVLAGENLNLSCSVRAGTAPVNFTWLRDRQELGWGPLLSLGAVGPEHAGTYQCLATNSLGTHRVFWARSPVLTLSVVLPGQGWQHQGTGEGRTHPPRPRVPVGVHPPASGLTQAHLRSVPSHGHGAQRAPPAPARCRGLAAPAPASCRWVICAGGLGVRGPGWGERLPHQLEEVDGAAPSVPRLGWG</sequence>
<dbReference type="Ensembl" id="ENSFTIT00000005208.1">
    <property type="protein sequence ID" value="ENSFTIP00000004962.1"/>
    <property type="gene ID" value="ENSFTIG00000003461.1"/>
</dbReference>
<dbReference type="PANTHER" id="PTHR11481:SF64">
    <property type="entry name" value="FC RECEPTOR-LIKE PROTEIN 4"/>
    <property type="match status" value="1"/>
</dbReference>
<evidence type="ECO:0000256" key="2">
    <source>
        <dbReference type="ARBA" id="ARBA00023157"/>
    </source>
</evidence>
<dbReference type="GO" id="GO:0007166">
    <property type="term" value="P:cell surface receptor signaling pathway"/>
    <property type="evidence" value="ECO:0007669"/>
    <property type="project" value="TreeGrafter"/>
</dbReference>
<dbReference type="PANTHER" id="PTHR11481">
    <property type="entry name" value="IMMUNOGLOBULIN FC RECEPTOR"/>
    <property type="match status" value="1"/>
</dbReference>
<dbReference type="InterPro" id="IPR007110">
    <property type="entry name" value="Ig-like_dom"/>
</dbReference>
<dbReference type="OrthoDB" id="6151406at2759"/>
<accession>A0A8C4TZH6</accession>
<evidence type="ECO:0000259" key="3">
    <source>
        <dbReference type="PROSITE" id="PS50835"/>
    </source>
</evidence>
<dbReference type="InterPro" id="IPR013783">
    <property type="entry name" value="Ig-like_fold"/>
</dbReference>
<dbReference type="Gene3D" id="2.60.40.10">
    <property type="entry name" value="Immunoglobulins"/>
    <property type="match status" value="4"/>
</dbReference>
<evidence type="ECO:0000313" key="4">
    <source>
        <dbReference type="Ensembl" id="ENSFTIP00000004962.1"/>
    </source>
</evidence>
<feature type="domain" description="Ig-like" evidence="3">
    <location>
        <begin position="329"/>
        <end position="409"/>
    </location>
</feature>
<dbReference type="SMART" id="SM00409">
    <property type="entry name" value="IG"/>
    <property type="match status" value="4"/>
</dbReference>
<organism evidence="4 5">
    <name type="scientific">Falco tinnunculus</name>
    <name type="common">Common kestrel</name>
    <dbReference type="NCBI Taxonomy" id="100819"/>
    <lineage>
        <taxon>Eukaryota</taxon>
        <taxon>Metazoa</taxon>
        <taxon>Chordata</taxon>
        <taxon>Craniata</taxon>
        <taxon>Vertebrata</taxon>
        <taxon>Euteleostomi</taxon>
        <taxon>Archelosauria</taxon>
        <taxon>Archosauria</taxon>
        <taxon>Dinosauria</taxon>
        <taxon>Saurischia</taxon>
        <taxon>Theropoda</taxon>
        <taxon>Coelurosauria</taxon>
        <taxon>Aves</taxon>
        <taxon>Neognathae</taxon>
        <taxon>Neoaves</taxon>
        <taxon>Telluraves</taxon>
        <taxon>Australaves</taxon>
        <taxon>Falconiformes</taxon>
        <taxon>Falconidae</taxon>
        <taxon>Falco</taxon>
    </lineage>
</organism>
<keyword evidence="5" id="KW-1185">Reference proteome</keyword>
<proteinExistence type="predicted"/>
<dbReference type="PROSITE" id="PS50835">
    <property type="entry name" value="IG_LIKE"/>
    <property type="match status" value="3"/>
</dbReference>
<dbReference type="InterPro" id="IPR050488">
    <property type="entry name" value="Ig_Fc_receptor"/>
</dbReference>
<evidence type="ECO:0000313" key="5">
    <source>
        <dbReference type="Proteomes" id="UP000694562"/>
    </source>
</evidence>
<dbReference type="GO" id="GO:0009897">
    <property type="term" value="C:external side of plasma membrane"/>
    <property type="evidence" value="ECO:0007669"/>
    <property type="project" value="TreeGrafter"/>
</dbReference>
<dbReference type="AlphaFoldDB" id="A0A8C4TZH6"/>
<dbReference type="OMA" id="HNQFIYS"/>
<protein>
    <recommendedName>
        <fullName evidence="3">Ig-like domain-containing protein</fullName>
    </recommendedName>
</protein>
<dbReference type="Pfam" id="PF13895">
    <property type="entry name" value="Ig_2"/>
    <property type="match status" value="3"/>
</dbReference>
<dbReference type="GO" id="GO:0004888">
    <property type="term" value="F:transmembrane signaling receptor activity"/>
    <property type="evidence" value="ECO:0007669"/>
    <property type="project" value="TreeGrafter"/>
</dbReference>
<name>A0A8C4TZH6_FALTI</name>
<dbReference type="InterPro" id="IPR036179">
    <property type="entry name" value="Ig-like_dom_sf"/>
</dbReference>
<dbReference type="Pfam" id="PF13927">
    <property type="entry name" value="Ig_3"/>
    <property type="match status" value="1"/>
</dbReference>
<dbReference type="SUPFAM" id="SSF48726">
    <property type="entry name" value="Immunoglobulin"/>
    <property type="match status" value="4"/>
</dbReference>
<evidence type="ECO:0000256" key="1">
    <source>
        <dbReference type="ARBA" id="ARBA00022729"/>
    </source>
</evidence>